<comment type="caution">
    <text evidence="3">The sequence shown here is derived from an EMBL/GenBank/DDBJ whole genome shotgun (WGS) entry which is preliminary data.</text>
</comment>
<dbReference type="Gene3D" id="3.30.1600.10">
    <property type="entry name" value="SIR2/SIRT2 'Small Domain"/>
    <property type="match status" value="1"/>
</dbReference>
<dbReference type="Gene3D" id="3.40.50.1220">
    <property type="entry name" value="TPP-binding domain"/>
    <property type="match status" value="1"/>
</dbReference>
<dbReference type="EMBL" id="MU827316">
    <property type="protein sequence ID" value="KAJ7358716.1"/>
    <property type="molecule type" value="Genomic_DNA"/>
</dbReference>
<evidence type="ECO:0000313" key="3">
    <source>
        <dbReference type="EMBL" id="KAJ7358716.1"/>
    </source>
</evidence>
<keyword evidence="1" id="KW-0808">Transferase</keyword>
<evidence type="ECO:0000256" key="1">
    <source>
        <dbReference type="ARBA" id="ARBA00022679"/>
    </source>
</evidence>
<dbReference type="OrthoDB" id="5969177at2759"/>
<evidence type="ECO:0000256" key="2">
    <source>
        <dbReference type="SAM" id="MobiDB-lite"/>
    </source>
</evidence>
<reference evidence="3" key="1">
    <citation type="submission" date="2023-01" db="EMBL/GenBank/DDBJ databases">
        <title>Genome assembly of the deep-sea coral Lophelia pertusa.</title>
        <authorList>
            <person name="Herrera S."/>
            <person name="Cordes E."/>
        </authorList>
    </citation>
    <scope>NUCLEOTIDE SEQUENCE</scope>
    <source>
        <strain evidence="3">USNM1676648</strain>
        <tissue evidence="3">Polyp</tissue>
    </source>
</reference>
<protein>
    <submittedName>
        <fullName evidence="3">Uncharacterized protein</fullName>
    </submittedName>
</protein>
<dbReference type="AlphaFoldDB" id="A0A9W9YMH2"/>
<dbReference type="InterPro" id="IPR026591">
    <property type="entry name" value="Sirtuin_cat_small_dom_sf"/>
</dbReference>
<sequence length="187" mass="21835">MRPKQKKARIEDSGMHVITDVDDDDSNNNDDDDDGWRCSLRRTTTHIHPRSALQTRPVRIDQTRQQSKWRWSSRSLWDSRGRTCLKLHGNVFIERCEKCGTRYKRPFYVLDDHASLYYEELNDLGSTSLKKPRHAKECDLCGLCHRTGRKCNRKGCKGQLIDSIINFCDNLEEEILALPRSMPQDVI</sequence>
<dbReference type="Proteomes" id="UP001163046">
    <property type="component" value="Unassembled WGS sequence"/>
</dbReference>
<proteinExistence type="predicted"/>
<dbReference type="InterPro" id="IPR029035">
    <property type="entry name" value="DHS-like_NAD/FAD-binding_dom"/>
</dbReference>
<feature type="compositionally biased region" description="Acidic residues" evidence="2">
    <location>
        <begin position="20"/>
        <end position="34"/>
    </location>
</feature>
<feature type="region of interest" description="Disordered" evidence="2">
    <location>
        <begin position="1"/>
        <end position="34"/>
    </location>
</feature>
<evidence type="ECO:0000313" key="4">
    <source>
        <dbReference type="Proteomes" id="UP001163046"/>
    </source>
</evidence>
<dbReference type="SUPFAM" id="SSF52467">
    <property type="entry name" value="DHS-like NAD/FAD-binding domain"/>
    <property type="match status" value="1"/>
</dbReference>
<name>A0A9W9YMH2_9CNID</name>
<dbReference type="GO" id="GO:0016740">
    <property type="term" value="F:transferase activity"/>
    <property type="evidence" value="ECO:0007669"/>
    <property type="project" value="UniProtKB-KW"/>
</dbReference>
<accession>A0A9W9YMH2</accession>
<gene>
    <name evidence="3" type="ORF">OS493_022160</name>
</gene>
<keyword evidence="4" id="KW-1185">Reference proteome</keyword>
<organism evidence="3 4">
    <name type="scientific">Desmophyllum pertusum</name>
    <dbReference type="NCBI Taxonomy" id="174260"/>
    <lineage>
        <taxon>Eukaryota</taxon>
        <taxon>Metazoa</taxon>
        <taxon>Cnidaria</taxon>
        <taxon>Anthozoa</taxon>
        <taxon>Hexacorallia</taxon>
        <taxon>Scleractinia</taxon>
        <taxon>Caryophylliina</taxon>
        <taxon>Caryophylliidae</taxon>
        <taxon>Desmophyllum</taxon>
    </lineage>
</organism>